<evidence type="ECO:0000313" key="1">
    <source>
        <dbReference type="EMBL" id="KFB45387.1"/>
    </source>
</evidence>
<dbReference type="AlphaFoldDB" id="A0A084W593"/>
<dbReference type="EMBL" id="ATLV01020536">
    <property type="status" value="NOT_ANNOTATED_CDS"/>
    <property type="molecule type" value="Genomic_DNA"/>
</dbReference>
<reference evidence="1 3" key="1">
    <citation type="journal article" date="2014" name="BMC Genomics">
        <title>Genome sequence of Anopheles sinensis provides insight into genetics basis of mosquito competence for malaria parasites.</title>
        <authorList>
            <person name="Zhou D."/>
            <person name="Zhang D."/>
            <person name="Ding G."/>
            <person name="Shi L."/>
            <person name="Hou Q."/>
            <person name="Ye Y."/>
            <person name="Xu Y."/>
            <person name="Zhou H."/>
            <person name="Xiong C."/>
            <person name="Li S."/>
            <person name="Yu J."/>
            <person name="Hong S."/>
            <person name="Yu X."/>
            <person name="Zou P."/>
            <person name="Chen C."/>
            <person name="Chang X."/>
            <person name="Wang W."/>
            <person name="Lv Y."/>
            <person name="Sun Y."/>
            <person name="Ma L."/>
            <person name="Shen B."/>
            <person name="Zhu C."/>
        </authorList>
    </citation>
    <scope>NUCLEOTIDE SEQUENCE [LARGE SCALE GENOMIC DNA]</scope>
</reference>
<keyword evidence="3" id="KW-1185">Reference proteome</keyword>
<evidence type="ECO:0000313" key="2">
    <source>
        <dbReference type="EnsemblMetazoa" id="ASIC013227-PA"/>
    </source>
</evidence>
<reference evidence="2" key="2">
    <citation type="submission" date="2020-05" db="UniProtKB">
        <authorList>
            <consortium name="EnsemblMetazoa"/>
        </authorList>
    </citation>
    <scope>IDENTIFICATION</scope>
</reference>
<protein>
    <submittedName>
        <fullName evidence="1 2">mRNA 3'-end-processing protein rna14</fullName>
    </submittedName>
</protein>
<dbReference type="EMBL" id="KE525302">
    <property type="protein sequence ID" value="KFB45387.1"/>
    <property type="molecule type" value="Genomic_DNA"/>
</dbReference>
<sequence length="110" mass="12195">MSASWCSSVDMRFSTTSKVAASGRATFPSVEPSILAVRSIFTGRPVECVQAQLRNPRSTVGASTELISGYRERRKILDTGRFVDECFFSSFPSPKFLFLATLFVYHSKKG</sequence>
<proteinExistence type="predicted"/>
<dbReference type="EnsemblMetazoa" id="ASIC013227-RA">
    <property type="protein sequence ID" value="ASIC013227-PA"/>
    <property type="gene ID" value="ASIC013227"/>
</dbReference>
<evidence type="ECO:0000313" key="3">
    <source>
        <dbReference type="Proteomes" id="UP000030765"/>
    </source>
</evidence>
<gene>
    <name evidence="1" type="ORF">ZHAS_00013227</name>
</gene>
<dbReference type="Proteomes" id="UP000030765">
    <property type="component" value="Unassembled WGS sequence"/>
</dbReference>
<dbReference type="VEuPathDB" id="VectorBase:ASIC013227"/>
<organism evidence="1">
    <name type="scientific">Anopheles sinensis</name>
    <name type="common">Mosquito</name>
    <dbReference type="NCBI Taxonomy" id="74873"/>
    <lineage>
        <taxon>Eukaryota</taxon>
        <taxon>Metazoa</taxon>
        <taxon>Ecdysozoa</taxon>
        <taxon>Arthropoda</taxon>
        <taxon>Hexapoda</taxon>
        <taxon>Insecta</taxon>
        <taxon>Pterygota</taxon>
        <taxon>Neoptera</taxon>
        <taxon>Endopterygota</taxon>
        <taxon>Diptera</taxon>
        <taxon>Nematocera</taxon>
        <taxon>Culicoidea</taxon>
        <taxon>Culicidae</taxon>
        <taxon>Anophelinae</taxon>
        <taxon>Anopheles</taxon>
    </lineage>
</organism>
<accession>A0A084W593</accession>
<name>A0A084W593_ANOSI</name>